<accession>A0A8T3A0A7</accession>
<sequence>MVAAVVGLGGGRFGAKLTERAASGAWEEMAGGLWLPRRGKMRGKTTAAESFGFVLGLRERKAFGVRGENETEGKRLESRRRECWSCGRVSVGVSGRDGEMEGSLVGDLGEEDGEWFVWSGREKRVQGQSE</sequence>
<proteinExistence type="predicted"/>
<evidence type="ECO:0000313" key="2">
    <source>
        <dbReference type="Proteomes" id="UP000807159"/>
    </source>
</evidence>
<dbReference type="EMBL" id="JACEGQ020000001">
    <property type="protein sequence ID" value="KAH8523000.1"/>
    <property type="molecule type" value="Genomic_DNA"/>
</dbReference>
<organism evidence="1 2">
    <name type="scientific">Populus deltoides</name>
    <name type="common">Eastern poplar</name>
    <name type="synonym">Eastern cottonwood</name>
    <dbReference type="NCBI Taxonomy" id="3696"/>
    <lineage>
        <taxon>Eukaryota</taxon>
        <taxon>Viridiplantae</taxon>
        <taxon>Streptophyta</taxon>
        <taxon>Embryophyta</taxon>
        <taxon>Tracheophyta</taxon>
        <taxon>Spermatophyta</taxon>
        <taxon>Magnoliopsida</taxon>
        <taxon>eudicotyledons</taxon>
        <taxon>Gunneridae</taxon>
        <taxon>Pentapetalae</taxon>
        <taxon>rosids</taxon>
        <taxon>fabids</taxon>
        <taxon>Malpighiales</taxon>
        <taxon>Salicaceae</taxon>
        <taxon>Saliceae</taxon>
        <taxon>Populus</taxon>
    </lineage>
</organism>
<gene>
    <name evidence="1" type="ORF">H0E87_003603</name>
</gene>
<dbReference type="Proteomes" id="UP000807159">
    <property type="component" value="Chromosome 1"/>
</dbReference>
<name>A0A8T3A0A7_POPDE</name>
<keyword evidence="2" id="KW-1185">Reference proteome</keyword>
<protein>
    <submittedName>
        <fullName evidence="1">Uncharacterized protein</fullName>
    </submittedName>
</protein>
<comment type="caution">
    <text evidence="1">The sequence shown here is derived from an EMBL/GenBank/DDBJ whole genome shotgun (WGS) entry which is preliminary data.</text>
</comment>
<dbReference type="AlphaFoldDB" id="A0A8T3A0A7"/>
<reference evidence="1" key="1">
    <citation type="journal article" date="2021" name="J. Hered.">
        <title>Genome Assembly of Salicaceae Populus deltoides (Eastern Cottonwood) I-69 Based on Nanopore Sequencing and Hi-C Technologies.</title>
        <authorList>
            <person name="Bai S."/>
            <person name="Wu H."/>
            <person name="Zhang J."/>
            <person name="Pan Z."/>
            <person name="Zhao W."/>
            <person name="Li Z."/>
            <person name="Tong C."/>
        </authorList>
    </citation>
    <scope>NUCLEOTIDE SEQUENCE</scope>
    <source>
        <tissue evidence="1">Leaf</tissue>
    </source>
</reference>
<evidence type="ECO:0000313" key="1">
    <source>
        <dbReference type="EMBL" id="KAH8523000.1"/>
    </source>
</evidence>